<evidence type="ECO:0000313" key="2">
    <source>
        <dbReference type="EMBL" id="KAJ1130094.1"/>
    </source>
</evidence>
<feature type="coiled-coil region" evidence="1">
    <location>
        <begin position="41"/>
        <end position="87"/>
    </location>
</feature>
<gene>
    <name evidence="2" type="ORF">NDU88_008450</name>
</gene>
<proteinExistence type="predicted"/>
<name>A0AAV7PQE8_PLEWA</name>
<accession>A0AAV7PQE8</accession>
<sequence length="103" mass="11689">MDTIKCYLSINDTSETSLAVVWEALKAVVRGQFIAIAARANTLRKEKRRQLEARIKEMEGQHSVTGAKEVKRQLAANRKQLKALDMDGAEHAPDWVYSRENMC</sequence>
<organism evidence="2 3">
    <name type="scientific">Pleurodeles waltl</name>
    <name type="common">Iberian ribbed newt</name>
    <dbReference type="NCBI Taxonomy" id="8319"/>
    <lineage>
        <taxon>Eukaryota</taxon>
        <taxon>Metazoa</taxon>
        <taxon>Chordata</taxon>
        <taxon>Craniata</taxon>
        <taxon>Vertebrata</taxon>
        <taxon>Euteleostomi</taxon>
        <taxon>Amphibia</taxon>
        <taxon>Batrachia</taxon>
        <taxon>Caudata</taxon>
        <taxon>Salamandroidea</taxon>
        <taxon>Salamandridae</taxon>
        <taxon>Pleurodelinae</taxon>
        <taxon>Pleurodeles</taxon>
    </lineage>
</organism>
<evidence type="ECO:0000256" key="1">
    <source>
        <dbReference type="SAM" id="Coils"/>
    </source>
</evidence>
<reference evidence="2" key="1">
    <citation type="journal article" date="2022" name="bioRxiv">
        <title>Sequencing and chromosome-scale assembly of the giantPleurodeles waltlgenome.</title>
        <authorList>
            <person name="Brown T."/>
            <person name="Elewa A."/>
            <person name="Iarovenko S."/>
            <person name="Subramanian E."/>
            <person name="Araus A.J."/>
            <person name="Petzold A."/>
            <person name="Susuki M."/>
            <person name="Suzuki K.-i.T."/>
            <person name="Hayashi T."/>
            <person name="Toyoda A."/>
            <person name="Oliveira C."/>
            <person name="Osipova E."/>
            <person name="Leigh N.D."/>
            <person name="Simon A."/>
            <person name="Yun M.H."/>
        </authorList>
    </citation>
    <scope>NUCLEOTIDE SEQUENCE</scope>
    <source>
        <strain evidence="2">20211129_DDA</strain>
        <tissue evidence="2">Liver</tissue>
    </source>
</reference>
<comment type="caution">
    <text evidence="2">The sequence shown here is derived from an EMBL/GenBank/DDBJ whole genome shotgun (WGS) entry which is preliminary data.</text>
</comment>
<protein>
    <submittedName>
        <fullName evidence="2">Uncharacterized protein</fullName>
    </submittedName>
</protein>
<dbReference type="AlphaFoldDB" id="A0AAV7PQE8"/>
<keyword evidence="1" id="KW-0175">Coiled coil</keyword>
<dbReference type="Proteomes" id="UP001066276">
    <property type="component" value="Chromosome 7"/>
</dbReference>
<dbReference type="EMBL" id="JANPWB010000011">
    <property type="protein sequence ID" value="KAJ1130094.1"/>
    <property type="molecule type" value="Genomic_DNA"/>
</dbReference>
<evidence type="ECO:0000313" key="3">
    <source>
        <dbReference type="Proteomes" id="UP001066276"/>
    </source>
</evidence>
<keyword evidence="3" id="KW-1185">Reference proteome</keyword>